<evidence type="ECO:0000256" key="1">
    <source>
        <dbReference type="ARBA" id="ARBA00004776"/>
    </source>
</evidence>
<dbReference type="EMBL" id="AQFT01000142">
    <property type="protein sequence ID" value="EMZ20513.1"/>
    <property type="molecule type" value="Genomic_DNA"/>
</dbReference>
<dbReference type="InterPro" id="IPR029044">
    <property type="entry name" value="Nucleotide-diphossugar_trans"/>
</dbReference>
<dbReference type="eggNOG" id="COG1216">
    <property type="taxonomic scope" value="Bacteria"/>
</dbReference>
<feature type="compositionally biased region" description="Basic and acidic residues" evidence="5">
    <location>
        <begin position="319"/>
        <end position="331"/>
    </location>
</feature>
<reference evidence="7 8" key="1">
    <citation type="journal article" date="2014" name="Genome Announc.">
        <title>Draft genome sequences of the altered schaedler flora, a defined bacterial community from gnotobiotic mice.</title>
        <authorList>
            <person name="Wannemuehler M.J."/>
            <person name="Overstreet A.M."/>
            <person name="Ward D.V."/>
            <person name="Phillips G.J."/>
        </authorList>
    </citation>
    <scope>NUCLEOTIDE SEQUENCE [LARGE SCALE GENOMIC DNA]</scope>
    <source>
        <strain evidence="7 8">ASF492</strain>
    </source>
</reference>
<accession>N2A227</accession>
<comment type="pathway">
    <text evidence="1">Cell wall biogenesis; cell wall polysaccharide biosynthesis.</text>
</comment>
<dbReference type="PANTHER" id="PTHR43179:SF12">
    <property type="entry name" value="GALACTOFURANOSYLTRANSFERASE GLFT2"/>
    <property type="match status" value="1"/>
</dbReference>
<evidence type="ECO:0000313" key="8">
    <source>
        <dbReference type="Proteomes" id="UP000012589"/>
    </source>
</evidence>
<evidence type="ECO:0000256" key="5">
    <source>
        <dbReference type="SAM" id="MobiDB-lite"/>
    </source>
</evidence>
<dbReference type="InterPro" id="IPR001173">
    <property type="entry name" value="Glyco_trans_2-like"/>
</dbReference>
<sequence>MIGIVILNYRNWEDTKRCVESIFRNPPKDVYKIILVDNASNREPDFELSSFLEAYQIVFVRNARNLGYNAGNNVGIRLALELGCSHILLSNNDVCYLPRSIQTMSDYLSGHSKAGIVGPKILDRNGQVQKSNLCRKTGMKEKYMVRTRANILFRRQCRTYFGCDRDYEQIYRVYAVLGCCFMMSGRCAQAIMPLDEHPFLYEEELILGIRMEEQGFATVYHPGAVVRHLHGGSTRQQKAFAFAHNVRSEIYYCRKYLHATKWQIYPLYLYRVLLYLARCFRYKDFRRRWRWFLKMTGEEFHVTLQEDHSMDMQPGRSRKSPEHMEKTQTKA</sequence>
<dbReference type="Gene3D" id="3.90.550.10">
    <property type="entry name" value="Spore Coat Polysaccharide Biosynthesis Protein SpsA, Chain A"/>
    <property type="match status" value="1"/>
</dbReference>
<evidence type="ECO:0000259" key="6">
    <source>
        <dbReference type="Pfam" id="PF00535"/>
    </source>
</evidence>
<comment type="caution">
    <text evidence="7">The sequence shown here is derived from an EMBL/GenBank/DDBJ whole genome shotgun (WGS) entry which is preliminary data.</text>
</comment>
<dbReference type="CDD" id="cd04186">
    <property type="entry name" value="GT_2_like_c"/>
    <property type="match status" value="1"/>
</dbReference>
<dbReference type="Proteomes" id="UP000012589">
    <property type="component" value="Unassembled WGS sequence"/>
</dbReference>
<evidence type="ECO:0000256" key="2">
    <source>
        <dbReference type="ARBA" id="ARBA00006739"/>
    </source>
</evidence>
<name>N2A227_9FIRM</name>
<evidence type="ECO:0000256" key="3">
    <source>
        <dbReference type="ARBA" id="ARBA00022676"/>
    </source>
</evidence>
<gene>
    <name evidence="7" type="ORF">C823_04927</name>
</gene>
<dbReference type="HOGENOM" id="CLU_023845_6_1_9"/>
<feature type="region of interest" description="Disordered" evidence="5">
    <location>
        <begin position="309"/>
        <end position="331"/>
    </location>
</feature>
<keyword evidence="4" id="KW-0808">Transferase</keyword>
<dbReference type="OrthoDB" id="9813495at2"/>
<protein>
    <recommendedName>
        <fullName evidence="6">Glycosyltransferase 2-like domain-containing protein</fullName>
    </recommendedName>
</protein>
<dbReference type="PATRIC" id="fig|1235802.3.peg.5189"/>
<dbReference type="AlphaFoldDB" id="N2A227"/>
<dbReference type="SUPFAM" id="SSF53448">
    <property type="entry name" value="Nucleotide-diphospho-sugar transferases"/>
    <property type="match status" value="1"/>
</dbReference>
<comment type="similarity">
    <text evidence="2">Belongs to the glycosyltransferase 2 family.</text>
</comment>
<evidence type="ECO:0000256" key="4">
    <source>
        <dbReference type="ARBA" id="ARBA00022679"/>
    </source>
</evidence>
<dbReference type="Pfam" id="PF00535">
    <property type="entry name" value="Glycos_transf_2"/>
    <property type="match status" value="1"/>
</dbReference>
<evidence type="ECO:0000313" key="7">
    <source>
        <dbReference type="EMBL" id="EMZ20513.1"/>
    </source>
</evidence>
<proteinExistence type="inferred from homology"/>
<keyword evidence="8" id="KW-1185">Reference proteome</keyword>
<dbReference type="STRING" id="1235802.C823_04927"/>
<dbReference type="PANTHER" id="PTHR43179">
    <property type="entry name" value="RHAMNOSYLTRANSFERASE WBBL"/>
    <property type="match status" value="1"/>
</dbReference>
<dbReference type="GO" id="GO:0016757">
    <property type="term" value="F:glycosyltransferase activity"/>
    <property type="evidence" value="ECO:0007669"/>
    <property type="project" value="UniProtKB-KW"/>
</dbReference>
<organism evidence="7 8">
    <name type="scientific">Eubacterium plexicaudatum ASF492</name>
    <dbReference type="NCBI Taxonomy" id="1235802"/>
    <lineage>
        <taxon>Bacteria</taxon>
        <taxon>Bacillati</taxon>
        <taxon>Bacillota</taxon>
        <taxon>Clostridia</taxon>
        <taxon>Eubacteriales</taxon>
        <taxon>Eubacteriaceae</taxon>
        <taxon>Eubacterium</taxon>
    </lineage>
</organism>
<keyword evidence="3" id="KW-0328">Glycosyltransferase</keyword>
<feature type="domain" description="Glycosyltransferase 2-like" evidence="6">
    <location>
        <begin position="4"/>
        <end position="124"/>
    </location>
</feature>